<evidence type="ECO:0000256" key="2">
    <source>
        <dbReference type="ARBA" id="ARBA00005801"/>
    </source>
</evidence>
<proteinExistence type="inferred from homology"/>
<dbReference type="GO" id="GO:0006465">
    <property type="term" value="P:signal peptide processing"/>
    <property type="evidence" value="ECO:0007669"/>
    <property type="project" value="TreeGrafter"/>
</dbReference>
<protein>
    <submittedName>
        <fullName evidence="10">Prepilin peptidase</fullName>
    </submittedName>
</protein>
<comment type="subcellular location">
    <subcellularLocation>
        <location evidence="1">Cell membrane</location>
        <topology evidence="1">Multi-pass membrane protein</topology>
    </subcellularLocation>
</comment>
<feature type="transmembrane region" description="Helical" evidence="7">
    <location>
        <begin position="6"/>
        <end position="26"/>
    </location>
</feature>
<accession>A0AAU7CUX0</accession>
<sequence>MTPLIAYEAVGFALGLIFGSFLNVCIARLPQGESVVHPGSRCPDCGAAIPWYDNIPVISWLLLRGRCRHCKDSIALHYPLVEIGLGLWFMAQAAAIYTLLYFSRSHDLVSDVIVHVGIALLGFLLIGLMVMDWQTQLLPDIFTLGGIAVSFFLTCTRAIFLAPNEDDVILKNQQIQISSPGSSAGQGNVFLTGPERLLGEWLLSVCAAIAILLLIRWLYQVLRHREGMGLGDVKLFGLLAAFLGFWSSALALFAGLLIASIYAIVLLARGKAGATSKLAFGSFLAIGGLIAALYGEKLINAYKMLL</sequence>
<dbReference type="KEGG" id="epl:P4G45_10855"/>
<feature type="transmembrane region" description="Helical" evidence="7">
    <location>
        <begin position="74"/>
        <end position="100"/>
    </location>
</feature>
<comment type="similarity">
    <text evidence="2">Belongs to the peptidase A24 family.</text>
</comment>
<evidence type="ECO:0000256" key="6">
    <source>
        <dbReference type="ARBA" id="ARBA00023136"/>
    </source>
</evidence>
<evidence type="ECO:0000313" key="10">
    <source>
        <dbReference type="EMBL" id="XBH08991.1"/>
    </source>
</evidence>
<evidence type="ECO:0000256" key="7">
    <source>
        <dbReference type="SAM" id="Phobius"/>
    </source>
</evidence>
<evidence type="ECO:0000256" key="5">
    <source>
        <dbReference type="ARBA" id="ARBA00022989"/>
    </source>
</evidence>
<dbReference type="GO" id="GO:0004190">
    <property type="term" value="F:aspartic-type endopeptidase activity"/>
    <property type="evidence" value="ECO:0007669"/>
    <property type="project" value="InterPro"/>
</dbReference>
<keyword evidence="5 7" id="KW-1133">Transmembrane helix</keyword>
<dbReference type="Pfam" id="PF01478">
    <property type="entry name" value="Peptidase_A24"/>
    <property type="match status" value="1"/>
</dbReference>
<feature type="transmembrane region" description="Helical" evidence="7">
    <location>
        <begin position="239"/>
        <end position="266"/>
    </location>
</feature>
<dbReference type="PANTHER" id="PTHR30487:SF0">
    <property type="entry name" value="PREPILIN LEADER PEPTIDASE_N-METHYLTRANSFERASE-RELATED"/>
    <property type="match status" value="1"/>
</dbReference>
<feature type="transmembrane region" description="Helical" evidence="7">
    <location>
        <begin position="112"/>
        <end position="130"/>
    </location>
</feature>
<feature type="domain" description="Prepilin type IV endopeptidase peptidase" evidence="8">
    <location>
        <begin position="201"/>
        <end position="264"/>
    </location>
</feature>
<organism evidence="10">
    <name type="scientific">Edaphobacter paludis</name>
    <dbReference type="NCBI Taxonomy" id="3035702"/>
    <lineage>
        <taxon>Bacteria</taxon>
        <taxon>Pseudomonadati</taxon>
        <taxon>Acidobacteriota</taxon>
        <taxon>Terriglobia</taxon>
        <taxon>Terriglobales</taxon>
        <taxon>Acidobacteriaceae</taxon>
        <taxon>Edaphobacter</taxon>
    </lineage>
</organism>
<dbReference type="PANTHER" id="PTHR30487">
    <property type="entry name" value="TYPE 4 PREPILIN-LIKE PROTEINS LEADER PEPTIDE-PROCESSING ENZYME"/>
    <property type="match status" value="1"/>
</dbReference>
<evidence type="ECO:0000256" key="4">
    <source>
        <dbReference type="ARBA" id="ARBA00022692"/>
    </source>
</evidence>
<keyword evidence="6 7" id="KW-0472">Membrane</keyword>
<keyword evidence="4 7" id="KW-0812">Transmembrane</keyword>
<evidence type="ECO:0000313" key="11">
    <source>
        <dbReference type="EMBL" id="XBH12201.1"/>
    </source>
</evidence>
<dbReference type="RefSeq" id="WP_348266500.1">
    <property type="nucleotide sequence ID" value="NZ_CP121194.1"/>
</dbReference>
<evidence type="ECO:0000259" key="8">
    <source>
        <dbReference type="Pfam" id="PF01478"/>
    </source>
</evidence>
<feature type="transmembrane region" description="Helical" evidence="7">
    <location>
        <begin position="142"/>
        <end position="162"/>
    </location>
</feature>
<dbReference type="GO" id="GO:0005886">
    <property type="term" value="C:plasma membrane"/>
    <property type="evidence" value="ECO:0007669"/>
    <property type="project" value="UniProtKB-SubCell"/>
</dbReference>
<gene>
    <name evidence="10" type="ORF">P4G45_10855</name>
    <name evidence="11" type="ORF">P8936_10830</name>
</gene>
<name>A0AAU7CUX0_9BACT</name>
<dbReference type="InterPro" id="IPR000045">
    <property type="entry name" value="Prepilin_IV_endopep_pep"/>
</dbReference>
<dbReference type="AlphaFoldDB" id="A0AAU7CUX0"/>
<dbReference type="EMBL" id="CP121195">
    <property type="protein sequence ID" value="XBH12201.1"/>
    <property type="molecule type" value="Genomic_DNA"/>
</dbReference>
<evidence type="ECO:0000256" key="3">
    <source>
        <dbReference type="ARBA" id="ARBA00022475"/>
    </source>
</evidence>
<dbReference type="InterPro" id="IPR010627">
    <property type="entry name" value="Prepilin_pept_A24_N"/>
</dbReference>
<feature type="transmembrane region" description="Helical" evidence="7">
    <location>
        <begin position="201"/>
        <end position="219"/>
    </location>
</feature>
<dbReference type="Gene3D" id="1.20.120.1220">
    <property type="match status" value="1"/>
</dbReference>
<feature type="domain" description="Prepilin peptidase A24 N-terminal" evidence="9">
    <location>
        <begin position="14"/>
        <end position="93"/>
    </location>
</feature>
<evidence type="ECO:0000256" key="1">
    <source>
        <dbReference type="ARBA" id="ARBA00004651"/>
    </source>
</evidence>
<dbReference type="InterPro" id="IPR050882">
    <property type="entry name" value="Prepilin_peptidase/N-MTase"/>
</dbReference>
<evidence type="ECO:0000259" key="9">
    <source>
        <dbReference type="Pfam" id="PF06750"/>
    </source>
</evidence>
<feature type="transmembrane region" description="Helical" evidence="7">
    <location>
        <begin position="278"/>
        <end position="295"/>
    </location>
</feature>
<dbReference type="Pfam" id="PF06750">
    <property type="entry name" value="A24_N_bact"/>
    <property type="match status" value="1"/>
</dbReference>
<reference evidence="10" key="1">
    <citation type="submission" date="2023-03" db="EMBL/GenBank/DDBJ databases">
        <title>Edaphobacter sp.</title>
        <authorList>
            <person name="Huber K.J."/>
            <person name="Papendorf J."/>
            <person name="Pilke C."/>
            <person name="Bunk B."/>
            <person name="Sproeer C."/>
            <person name="Pester M."/>
        </authorList>
    </citation>
    <scope>NUCLEOTIDE SEQUENCE</scope>
    <source>
        <strain evidence="10">DSM 109919</strain>
        <strain evidence="11">DSM 109920</strain>
    </source>
</reference>
<dbReference type="EMBL" id="CP121194">
    <property type="protein sequence ID" value="XBH08991.1"/>
    <property type="molecule type" value="Genomic_DNA"/>
</dbReference>
<accession>A0AAU7D464</accession>
<keyword evidence="3" id="KW-1003">Cell membrane</keyword>